<feature type="region of interest" description="Disordered" evidence="1">
    <location>
        <begin position="90"/>
        <end position="110"/>
    </location>
</feature>
<accession>A0A8B9I186</accession>
<reference evidence="2" key="1">
    <citation type="submission" date="2025-08" db="UniProtKB">
        <authorList>
            <consortium name="Ensembl"/>
        </authorList>
    </citation>
    <scope>IDENTIFICATION</scope>
</reference>
<evidence type="ECO:0000313" key="3">
    <source>
        <dbReference type="Proteomes" id="UP000694621"/>
    </source>
</evidence>
<feature type="compositionally biased region" description="Basic and acidic residues" evidence="1">
    <location>
        <begin position="94"/>
        <end position="110"/>
    </location>
</feature>
<protein>
    <submittedName>
        <fullName evidence="2">Uncharacterized protein</fullName>
    </submittedName>
</protein>
<dbReference type="AlphaFoldDB" id="A0A8B9I186"/>
<proteinExistence type="predicted"/>
<feature type="compositionally biased region" description="Polar residues" evidence="1">
    <location>
        <begin position="1"/>
        <end position="13"/>
    </location>
</feature>
<dbReference type="SUPFAM" id="SSF50978">
    <property type="entry name" value="WD40 repeat-like"/>
    <property type="match status" value="1"/>
</dbReference>
<name>A0A8B9I186_ASTMX</name>
<evidence type="ECO:0000313" key="2">
    <source>
        <dbReference type="Ensembl" id="ENSAMXP00005018781.1"/>
    </source>
</evidence>
<dbReference type="Proteomes" id="UP000694621">
    <property type="component" value="Unplaced"/>
</dbReference>
<dbReference type="Ensembl" id="ENSAMXT00005020758.1">
    <property type="protein sequence ID" value="ENSAMXP00005018781.1"/>
    <property type="gene ID" value="ENSAMXG00005009758.1"/>
</dbReference>
<feature type="region of interest" description="Disordered" evidence="1">
    <location>
        <begin position="1"/>
        <end position="31"/>
    </location>
</feature>
<sequence>VNTTCGSRIWQDSLQDDPDNKPAPKIQETPEDIKQEAIVNTLAFHPKEDLLAAGDIDGDIYLYRYSCTVGENKELWSSGHHLKSCRKVAFSSDGESHSGKKKSTKNDEFL</sequence>
<evidence type="ECO:0000256" key="1">
    <source>
        <dbReference type="SAM" id="MobiDB-lite"/>
    </source>
</evidence>
<organism evidence="2 3">
    <name type="scientific">Astyanax mexicanus</name>
    <name type="common">Blind cave fish</name>
    <name type="synonym">Astyanax fasciatus mexicanus</name>
    <dbReference type="NCBI Taxonomy" id="7994"/>
    <lineage>
        <taxon>Eukaryota</taxon>
        <taxon>Metazoa</taxon>
        <taxon>Chordata</taxon>
        <taxon>Craniata</taxon>
        <taxon>Vertebrata</taxon>
        <taxon>Euteleostomi</taxon>
        <taxon>Actinopterygii</taxon>
        <taxon>Neopterygii</taxon>
        <taxon>Teleostei</taxon>
        <taxon>Ostariophysi</taxon>
        <taxon>Characiformes</taxon>
        <taxon>Characoidei</taxon>
        <taxon>Acestrorhamphidae</taxon>
        <taxon>Acestrorhamphinae</taxon>
        <taxon>Astyanax</taxon>
    </lineage>
</organism>
<dbReference type="InterPro" id="IPR015943">
    <property type="entry name" value="WD40/YVTN_repeat-like_dom_sf"/>
</dbReference>
<dbReference type="InterPro" id="IPR036322">
    <property type="entry name" value="WD40_repeat_dom_sf"/>
</dbReference>
<dbReference type="Gene3D" id="2.130.10.10">
    <property type="entry name" value="YVTN repeat-like/Quinoprotein amine dehydrogenase"/>
    <property type="match status" value="1"/>
</dbReference>